<comment type="caution">
    <text evidence="4">The sequence shown here is derived from an EMBL/GenBank/DDBJ whole genome shotgun (WGS) entry which is preliminary data.</text>
</comment>
<comment type="function">
    <text evidence="2">Involved in the maturation of [NiFe] hydrogenases. Involved in the biosynthesis of the Fe(CN)(2)CO cofactor.</text>
</comment>
<dbReference type="NCBIfam" id="TIGR00074">
    <property type="entry name" value="hypC_hupF"/>
    <property type="match status" value="1"/>
</dbReference>
<dbReference type="GO" id="GO:0005506">
    <property type="term" value="F:iron ion binding"/>
    <property type="evidence" value="ECO:0007669"/>
    <property type="project" value="TreeGrafter"/>
</dbReference>
<dbReference type="FunFam" id="2.30.30.140:FF:000022">
    <property type="entry name" value="Hydrogenase assembly chaperone HybG"/>
    <property type="match status" value="1"/>
</dbReference>
<dbReference type="PRINTS" id="PR00445">
    <property type="entry name" value="HUPFHYPC"/>
</dbReference>
<dbReference type="InterPro" id="IPR001109">
    <property type="entry name" value="Hydrogenase_HupF/HypC"/>
</dbReference>
<gene>
    <name evidence="4" type="ORF">JF539_16070</name>
</gene>
<dbReference type="Proteomes" id="UP000664096">
    <property type="component" value="Unassembled WGS sequence"/>
</dbReference>
<proteinExistence type="inferred from homology"/>
<evidence type="ECO:0000256" key="3">
    <source>
        <dbReference type="ARBA" id="ARBA00071976"/>
    </source>
</evidence>
<comment type="similarity">
    <text evidence="1">Belongs to the HupF/HypC family.</text>
</comment>
<evidence type="ECO:0000256" key="2">
    <source>
        <dbReference type="ARBA" id="ARBA00053969"/>
    </source>
</evidence>
<organism evidence="4 5">
    <name type="scientific">Roseibium aggregatum</name>
    <dbReference type="NCBI Taxonomy" id="187304"/>
    <lineage>
        <taxon>Bacteria</taxon>
        <taxon>Pseudomonadati</taxon>
        <taxon>Pseudomonadota</taxon>
        <taxon>Alphaproteobacteria</taxon>
        <taxon>Hyphomicrobiales</taxon>
        <taxon>Stappiaceae</taxon>
        <taxon>Roseibium</taxon>
    </lineage>
</organism>
<dbReference type="EMBL" id="JAEKJZ010000003">
    <property type="protein sequence ID" value="MBN9671867.1"/>
    <property type="molecule type" value="Genomic_DNA"/>
</dbReference>
<dbReference type="PANTHER" id="PTHR35177">
    <property type="entry name" value="HYDROGENASE MATURATION FACTOR HYBG"/>
    <property type="match status" value="1"/>
</dbReference>
<evidence type="ECO:0000256" key="1">
    <source>
        <dbReference type="ARBA" id="ARBA00006018"/>
    </source>
</evidence>
<dbReference type="PROSITE" id="PS01097">
    <property type="entry name" value="HUPF_HYPC"/>
    <property type="match status" value="1"/>
</dbReference>
<dbReference type="InterPro" id="IPR019812">
    <property type="entry name" value="Hydgase_assmbl_chp_CS"/>
</dbReference>
<dbReference type="Pfam" id="PF01455">
    <property type="entry name" value="HupF_HypC"/>
    <property type="match status" value="1"/>
</dbReference>
<evidence type="ECO:0000313" key="4">
    <source>
        <dbReference type="EMBL" id="MBN9671867.1"/>
    </source>
</evidence>
<accession>A0A939EEP7</accession>
<dbReference type="GO" id="GO:0051604">
    <property type="term" value="P:protein maturation"/>
    <property type="evidence" value="ECO:0007669"/>
    <property type="project" value="TreeGrafter"/>
</dbReference>
<reference evidence="4" key="1">
    <citation type="submission" date="2020-12" db="EMBL/GenBank/DDBJ databases">
        <title>Oil enriched cultivation method for isolating marine PHA-producing bacteria.</title>
        <authorList>
            <person name="Zheng W."/>
            <person name="Yu S."/>
            <person name="Huang Y."/>
        </authorList>
    </citation>
    <scope>NUCLEOTIDE SEQUENCE</scope>
    <source>
        <strain evidence="4">SY-2-12</strain>
    </source>
</reference>
<evidence type="ECO:0000313" key="5">
    <source>
        <dbReference type="Proteomes" id="UP000664096"/>
    </source>
</evidence>
<dbReference type="GO" id="GO:1902670">
    <property type="term" value="F:carbon dioxide binding"/>
    <property type="evidence" value="ECO:0007669"/>
    <property type="project" value="TreeGrafter"/>
</dbReference>
<name>A0A939EEP7_9HYPH</name>
<dbReference type="Gene3D" id="2.30.30.140">
    <property type="match status" value="1"/>
</dbReference>
<dbReference type="AlphaFoldDB" id="A0A939EEP7"/>
<sequence length="89" mass="9497">MCLAIPARVISLESGDMAIVALEGIKKPVSTALLEEVTVGDYVLVHVGYALHKLSEEEAERTLQLMAEAGVLAEELEEMAGTSLEGAER</sequence>
<protein>
    <recommendedName>
        <fullName evidence="3">Hydrogenase maturation factor HypC</fullName>
    </recommendedName>
</protein>
<dbReference type="SUPFAM" id="SSF159127">
    <property type="entry name" value="HupF/HypC-like"/>
    <property type="match status" value="1"/>
</dbReference>
<dbReference type="PANTHER" id="PTHR35177:SF2">
    <property type="entry name" value="HYDROGENASE MATURATION FACTOR HYBG"/>
    <property type="match status" value="1"/>
</dbReference>
<dbReference type="RefSeq" id="WP_207141720.1">
    <property type="nucleotide sequence ID" value="NZ_JAEKJZ010000003.1"/>
</dbReference>